<dbReference type="Gene3D" id="3.30.40.10">
    <property type="entry name" value="Zinc/RING finger domain, C3HC4 (zinc finger)"/>
    <property type="match status" value="1"/>
</dbReference>
<evidence type="ECO:0000256" key="17">
    <source>
        <dbReference type="ARBA" id="ARBA00023204"/>
    </source>
</evidence>
<dbReference type="PROSITE" id="PS50081">
    <property type="entry name" value="ZF_DAG_PE_2"/>
    <property type="match status" value="1"/>
</dbReference>
<evidence type="ECO:0000256" key="16">
    <source>
        <dbReference type="ARBA" id="ARBA00023172"/>
    </source>
</evidence>
<evidence type="ECO:0000313" key="22">
    <source>
        <dbReference type="Proteomes" id="UP000827092"/>
    </source>
</evidence>
<dbReference type="Gene3D" id="1.10.10.10">
    <property type="entry name" value="Winged helix-like DNA-binding domain superfamily/Winged helix DNA-binding domain"/>
    <property type="match status" value="1"/>
</dbReference>
<dbReference type="PANTHER" id="PTHR20973">
    <property type="entry name" value="NON-SMC ELEMENT 1-RELATED"/>
    <property type="match status" value="1"/>
</dbReference>
<dbReference type="Pfam" id="PF08746">
    <property type="entry name" value="zf-RING-like"/>
    <property type="match status" value="1"/>
</dbReference>
<evidence type="ECO:0000256" key="12">
    <source>
        <dbReference type="ARBA" id="ARBA00022786"/>
    </source>
</evidence>
<comment type="subcellular location">
    <subcellularLocation>
        <location evidence="3">Chromosome</location>
        <location evidence="3">Telomere</location>
    </subcellularLocation>
    <subcellularLocation>
        <location evidence="2 19">Nucleus</location>
    </subcellularLocation>
</comment>
<dbReference type="SUPFAM" id="SSF57889">
    <property type="entry name" value="Cysteine-rich domain"/>
    <property type="match status" value="1"/>
</dbReference>
<evidence type="ECO:0000256" key="13">
    <source>
        <dbReference type="ARBA" id="ARBA00022833"/>
    </source>
</evidence>
<keyword evidence="7" id="KW-0158">Chromosome</keyword>
<evidence type="ECO:0000256" key="5">
    <source>
        <dbReference type="ARBA" id="ARBA00012483"/>
    </source>
</evidence>
<proteinExistence type="inferred from homology"/>
<name>A0AAV6VLA6_9ARAC</name>
<evidence type="ECO:0000256" key="8">
    <source>
        <dbReference type="ARBA" id="ARBA00022679"/>
    </source>
</evidence>
<dbReference type="Gene3D" id="3.90.1150.220">
    <property type="match status" value="1"/>
</dbReference>
<evidence type="ECO:0000256" key="15">
    <source>
        <dbReference type="ARBA" id="ARBA00022895"/>
    </source>
</evidence>
<dbReference type="GO" id="GO:0005634">
    <property type="term" value="C:nucleus"/>
    <property type="evidence" value="ECO:0007669"/>
    <property type="project" value="UniProtKB-SubCell"/>
</dbReference>
<sequence length="232" mass="26731">MGELQLQHQMFLQAFMWKKVCDSEEVRMLHTKCHDSVNVPEGDLKIFIEKINCALQPLSMNIKKGIDELTAKQCYVLVNIADTPISRLSSEYESLDLELFKKIVSSIVESEEGKISSTTVLNFADDINKTLTKKVSRRDVNDILKKFIESGWLCEQRGYVFFSTRAIFELQHFFKENFPNSITTCVWCKNIVFQGASCISCGKKVHIYCREHYVERTGNRLCHACNSNFCDD</sequence>
<evidence type="ECO:0000256" key="18">
    <source>
        <dbReference type="ARBA" id="ARBA00023242"/>
    </source>
</evidence>
<evidence type="ECO:0000256" key="10">
    <source>
        <dbReference type="ARBA" id="ARBA00022763"/>
    </source>
</evidence>
<evidence type="ECO:0000256" key="9">
    <source>
        <dbReference type="ARBA" id="ARBA00022723"/>
    </source>
</evidence>
<dbReference type="InterPro" id="IPR013083">
    <property type="entry name" value="Znf_RING/FYVE/PHD"/>
</dbReference>
<keyword evidence="16 19" id="KW-0233">DNA recombination</keyword>
<keyword evidence="14" id="KW-0832">Ubl conjugation</keyword>
<evidence type="ECO:0000256" key="7">
    <source>
        <dbReference type="ARBA" id="ARBA00022454"/>
    </source>
</evidence>
<evidence type="ECO:0000259" key="20">
    <source>
        <dbReference type="PROSITE" id="PS50081"/>
    </source>
</evidence>
<evidence type="ECO:0000256" key="4">
    <source>
        <dbReference type="ARBA" id="ARBA00010258"/>
    </source>
</evidence>
<dbReference type="InterPro" id="IPR014857">
    <property type="entry name" value="Nse1_RING_C4HC3-type"/>
</dbReference>
<evidence type="ECO:0000313" key="21">
    <source>
        <dbReference type="EMBL" id="KAG8196667.1"/>
    </source>
</evidence>
<reference evidence="21 22" key="1">
    <citation type="journal article" date="2022" name="Nat. Ecol. Evol.">
        <title>A masculinizing supergene underlies an exaggerated male reproductive morph in a spider.</title>
        <authorList>
            <person name="Hendrickx F."/>
            <person name="De Corte Z."/>
            <person name="Sonet G."/>
            <person name="Van Belleghem S.M."/>
            <person name="Kostlbacher S."/>
            <person name="Vangestel C."/>
        </authorList>
    </citation>
    <scope>NUCLEOTIDE SEQUENCE [LARGE SCALE GENOMIC DNA]</scope>
    <source>
        <strain evidence="21">W744_W776</strain>
    </source>
</reference>
<feature type="domain" description="Phorbol-ester/DAG-type" evidence="20">
    <location>
        <begin position="171"/>
        <end position="222"/>
    </location>
</feature>
<dbReference type="Proteomes" id="UP000827092">
    <property type="component" value="Unassembled WGS sequence"/>
</dbReference>
<comment type="catalytic activity">
    <reaction evidence="1 19">
        <text>S-ubiquitinyl-[E2 ubiquitin-conjugating enzyme]-L-cysteine + [acceptor protein]-L-lysine = [E2 ubiquitin-conjugating enzyme]-L-cysteine + N(6)-ubiquitinyl-[acceptor protein]-L-lysine.</text>
        <dbReference type="EC" id="2.3.2.27"/>
    </reaction>
</comment>
<evidence type="ECO:0000256" key="2">
    <source>
        <dbReference type="ARBA" id="ARBA00004123"/>
    </source>
</evidence>
<comment type="caution">
    <text evidence="21">The sequence shown here is derived from an EMBL/GenBank/DDBJ whole genome shotgun (WGS) entry which is preliminary data.</text>
</comment>
<keyword evidence="11 19" id="KW-0863">Zinc-finger</keyword>
<dbReference type="EMBL" id="JAFNEN010000066">
    <property type="protein sequence ID" value="KAG8196667.1"/>
    <property type="molecule type" value="Genomic_DNA"/>
</dbReference>
<dbReference type="GO" id="GO:0000781">
    <property type="term" value="C:chromosome, telomeric region"/>
    <property type="evidence" value="ECO:0007669"/>
    <property type="project" value="UniProtKB-SubCell"/>
</dbReference>
<dbReference type="InterPro" id="IPR046349">
    <property type="entry name" value="C1-like_sf"/>
</dbReference>
<evidence type="ECO:0000256" key="1">
    <source>
        <dbReference type="ARBA" id="ARBA00000900"/>
    </source>
</evidence>
<dbReference type="InterPro" id="IPR036388">
    <property type="entry name" value="WH-like_DNA-bd_sf"/>
</dbReference>
<dbReference type="Pfam" id="PF07574">
    <property type="entry name" value="SMC_Nse1"/>
    <property type="match status" value="1"/>
</dbReference>
<evidence type="ECO:0000256" key="14">
    <source>
        <dbReference type="ARBA" id="ARBA00022843"/>
    </source>
</evidence>
<dbReference type="GO" id="GO:0008270">
    <property type="term" value="F:zinc ion binding"/>
    <property type="evidence" value="ECO:0007669"/>
    <property type="project" value="UniProtKB-KW"/>
</dbReference>
<keyword evidence="18 19" id="KW-0539">Nucleus</keyword>
<keyword evidence="9 19" id="KW-0479">Metal-binding</keyword>
<keyword evidence="13 19" id="KW-0862">Zinc</keyword>
<gene>
    <name evidence="21" type="ORF">JTE90_006577</name>
</gene>
<dbReference type="FunFam" id="3.90.1150.220:FF:000001">
    <property type="entry name" value="Non-structural maintenance of chromosomes element 1 homolog"/>
    <property type="match status" value="1"/>
</dbReference>
<keyword evidence="12 19" id="KW-0833">Ubl conjugation pathway</keyword>
<evidence type="ECO:0000256" key="3">
    <source>
        <dbReference type="ARBA" id="ARBA00004574"/>
    </source>
</evidence>
<keyword evidence="8 19" id="KW-0808">Transferase</keyword>
<dbReference type="EC" id="2.3.2.27" evidence="5 19"/>
<dbReference type="InterPro" id="IPR011513">
    <property type="entry name" value="Nse1"/>
</dbReference>
<dbReference type="GO" id="GO:0030915">
    <property type="term" value="C:Smc5-Smc6 complex"/>
    <property type="evidence" value="ECO:0007669"/>
    <property type="project" value="UniProtKB-UniRule"/>
</dbReference>
<evidence type="ECO:0000256" key="11">
    <source>
        <dbReference type="ARBA" id="ARBA00022771"/>
    </source>
</evidence>
<dbReference type="InterPro" id="IPR002219">
    <property type="entry name" value="PKC_DAG/PE"/>
</dbReference>
<keyword evidence="22" id="KW-1185">Reference proteome</keyword>
<protein>
    <recommendedName>
        <fullName evidence="6 19">Non-structural maintenance of chromosomes element 1 homolog</fullName>
        <ecNumber evidence="5 19">2.3.2.27</ecNumber>
    </recommendedName>
</protein>
<dbReference type="FunFam" id="1.10.10.10:FF:000270">
    <property type="entry name" value="Non-structural maintenance of chromosomes element 1 homolog"/>
    <property type="match status" value="1"/>
</dbReference>
<keyword evidence="17 19" id="KW-0234">DNA repair</keyword>
<dbReference type="PANTHER" id="PTHR20973:SF0">
    <property type="entry name" value="NON-STRUCTURAL MAINTENANCE OF CHROMOSOMES ELEMENT 1 HOMOLOG"/>
    <property type="match status" value="1"/>
</dbReference>
<keyword evidence="10 19" id="KW-0227">DNA damage</keyword>
<comment type="subunit">
    <text evidence="19">Component of the Smc5-Smc6 complex.</text>
</comment>
<dbReference type="GO" id="GO:0061630">
    <property type="term" value="F:ubiquitin protein ligase activity"/>
    <property type="evidence" value="ECO:0007669"/>
    <property type="project" value="UniProtKB-EC"/>
</dbReference>
<evidence type="ECO:0000256" key="19">
    <source>
        <dbReference type="RuleBase" id="RU368018"/>
    </source>
</evidence>
<keyword evidence="15" id="KW-0779">Telomere</keyword>
<comment type="similarity">
    <text evidence="4 19">Belongs to the NSE1 family.</text>
</comment>
<dbReference type="GO" id="GO:0000724">
    <property type="term" value="P:double-strand break repair via homologous recombination"/>
    <property type="evidence" value="ECO:0007669"/>
    <property type="project" value="TreeGrafter"/>
</dbReference>
<organism evidence="21 22">
    <name type="scientific">Oedothorax gibbosus</name>
    <dbReference type="NCBI Taxonomy" id="931172"/>
    <lineage>
        <taxon>Eukaryota</taxon>
        <taxon>Metazoa</taxon>
        <taxon>Ecdysozoa</taxon>
        <taxon>Arthropoda</taxon>
        <taxon>Chelicerata</taxon>
        <taxon>Arachnida</taxon>
        <taxon>Araneae</taxon>
        <taxon>Araneomorphae</taxon>
        <taxon>Entelegynae</taxon>
        <taxon>Araneoidea</taxon>
        <taxon>Linyphiidae</taxon>
        <taxon>Erigoninae</taxon>
        <taxon>Oedothorax</taxon>
    </lineage>
</organism>
<accession>A0AAV6VLA6</accession>
<dbReference type="AlphaFoldDB" id="A0AAV6VLA6"/>
<evidence type="ECO:0000256" key="6">
    <source>
        <dbReference type="ARBA" id="ARBA00019422"/>
    </source>
</evidence>